<name>A0A1H5MWR0_9MICO</name>
<comment type="subcellular location">
    <subcellularLocation>
        <location evidence="2">Cytoplasm</location>
    </subcellularLocation>
</comment>
<protein>
    <recommendedName>
        <fullName evidence="2">PF03932 family protein CutC</fullName>
    </recommendedName>
</protein>
<evidence type="ECO:0000313" key="4">
    <source>
        <dbReference type="Proteomes" id="UP000199220"/>
    </source>
</evidence>
<comment type="similarity">
    <text evidence="1 2">Belongs to the CutC family.</text>
</comment>
<evidence type="ECO:0000256" key="2">
    <source>
        <dbReference type="HAMAP-Rule" id="MF_00795"/>
    </source>
</evidence>
<accession>A0A1H5MWR0</accession>
<dbReference type="GO" id="GO:0005507">
    <property type="term" value="F:copper ion binding"/>
    <property type="evidence" value="ECO:0007669"/>
    <property type="project" value="TreeGrafter"/>
</dbReference>
<dbReference type="InterPro" id="IPR036822">
    <property type="entry name" value="CutC-like_dom_sf"/>
</dbReference>
<proteinExistence type="inferred from homology"/>
<dbReference type="Pfam" id="PF03932">
    <property type="entry name" value="CutC"/>
    <property type="match status" value="1"/>
</dbReference>
<dbReference type="Gene3D" id="3.20.20.380">
    <property type="entry name" value="Copper homeostasis (CutC) domain"/>
    <property type="match status" value="1"/>
</dbReference>
<dbReference type="STRING" id="648782.SAMN04488554_3709"/>
<dbReference type="AlphaFoldDB" id="A0A1H5MWR0"/>
<comment type="caution">
    <text evidence="2">Once thought to be involved in copper homeostasis, experiments in E.coli have shown this is not the case.</text>
</comment>
<dbReference type="RefSeq" id="WP_089774519.1">
    <property type="nucleotide sequence ID" value="NZ_FNTX01000002.1"/>
</dbReference>
<dbReference type="HAMAP" id="MF_00795">
    <property type="entry name" value="CutC"/>
    <property type="match status" value="1"/>
</dbReference>
<sequence>MTAFELAVQDLTGIRVAGAVGADRIELCTALSTGGLTPSRGLIEAAADAGPPVHVLIRPRAGGFDYAAEEHRLIVADARAAMAAGASGVVVGGTRGGVVDTDLVRAVQDVAPEVTFHRAFDVLVDLDRALDAVLELGVRRVLTSGGAARAVDALDVLTRLVRRADGALEVMAGAGISAVNVVQVAATGVDAVHASAKRRVDDALALALGSDGGNGYETTDERAAGEILAALRGGEA</sequence>
<gene>
    <name evidence="2" type="primary">cutC</name>
    <name evidence="3" type="ORF">SAMN04488554_3709</name>
</gene>
<keyword evidence="4" id="KW-1185">Reference proteome</keyword>
<dbReference type="InterPro" id="IPR005627">
    <property type="entry name" value="CutC-like"/>
</dbReference>
<dbReference type="OrthoDB" id="9815677at2"/>
<dbReference type="GO" id="GO:0005737">
    <property type="term" value="C:cytoplasm"/>
    <property type="evidence" value="ECO:0007669"/>
    <property type="project" value="UniProtKB-SubCell"/>
</dbReference>
<evidence type="ECO:0000313" key="3">
    <source>
        <dbReference type="EMBL" id="SEE93716.1"/>
    </source>
</evidence>
<reference evidence="4" key="1">
    <citation type="submission" date="2016-10" db="EMBL/GenBank/DDBJ databases">
        <authorList>
            <person name="Varghese N."/>
            <person name="Submissions S."/>
        </authorList>
    </citation>
    <scope>NUCLEOTIDE SEQUENCE [LARGE SCALE GENOMIC DNA]</scope>
    <source>
        <strain evidence="4">DSM 21368</strain>
    </source>
</reference>
<keyword evidence="2" id="KW-0963">Cytoplasm</keyword>
<organism evidence="3 4">
    <name type="scientific">Ruania alba</name>
    <dbReference type="NCBI Taxonomy" id="648782"/>
    <lineage>
        <taxon>Bacteria</taxon>
        <taxon>Bacillati</taxon>
        <taxon>Actinomycetota</taxon>
        <taxon>Actinomycetes</taxon>
        <taxon>Micrococcales</taxon>
        <taxon>Ruaniaceae</taxon>
        <taxon>Ruania</taxon>
    </lineage>
</organism>
<dbReference type="Proteomes" id="UP000199220">
    <property type="component" value="Unassembled WGS sequence"/>
</dbReference>
<evidence type="ECO:0000256" key="1">
    <source>
        <dbReference type="ARBA" id="ARBA00007768"/>
    </source>
</evidence>
<dbReference type="EMBL" id="FNTX01000002">
    <property type="protein sequence ID" value="SEE93716.1"/>
    <property type="molecule type" value="Genomic_DNA"/>
</dbReference>
<dbReference type="PANTHER" id="PTHR12598">
    <property type="entry name" value="COPPER HOMEOSTASIS PROTEIN CUTC"/>
    <property type="match status" value="1"/>
</dbReference>
<dbReference type="SUPFAM" id="SSF110395">
    <property type="entry name" value="CutC-like"/>
    <property type="match status" value="1"/>
</dbReference>
<dbReference type="PANTHER" id="PTHR12598:SF0">
    <property type="entry name" value="COPPER HOMEOSTASIS PROTEIN CUTC HOMOLOG"/>
    <property type="match status" value="1"/>
</dbReference>